<feature type="binding site" evidence="6">
    <location>
        <begin position="227"/>
        <end position="228"/>
    </location>
    <ligand>
        <name>substrate</name>
    </ligand>
</feature>
<feature type="binding site" evidence="6">
    <location>
        <position position="169"/>
    </location>
    <ligand>
        <name>substrate</name>
    </ligand>
</feature>
<evidence type="ECO:0000256" key="6">
    <source>
        <dbReference type="HAMAP-Rule" id="MF_00147"/>
    </source>
</evidence>
<dbReference type="Pfam" id="PF00121">
    <property type="entry name" value="TIM"/>
    <property type="match status" value="1"/>
</dbReference>
<dbReference type="InterPro" id="IPR020861">
    <property type="entry name" value="Triosephosphate_isomerase_AS"/>
</dbReference>
<name>A0ABY7QXF2_9FIRM</name>
<comment type="similarity">
    <text evidence="1 6 7">Belongs to the triosephosphate isomerase family.</text>
</comment>
<dbReference type="GO" id="GO:0004807">
    <property type="term" value="F:triose-phosphate isomerase activity"/>
    <property type="evidence" value="ECO:0007669"/>
    <property type="project" value="UniProtKB-EC"/>
</dbReference>
<dbReference type="InterPro" id="IPR000652">
    <property type="entry name" value="Triosephosphate_isomerase"/>
</dbReference>
<dbReference type="PANTHER" id="PTHR21139">
    <property type="entry name" value="TRIOSEPHOSPHATE ISOMERASE"/>
    <property type="match status" value="1"/>
</dbReference>
<comment type="subcellular location">
    <subcellularLocation>
        <location evidence="6 7">Cytoplasm</location>
    </subcellularLocation>
</comment>
<dbReference type="InterPro" id="IPR013785">
    <property type="entry name" value="Aldolase_TIM"/>
</dbReference>
<evidence type="ECO:0000313" key="8">
    <source>
        <dbReference type="EMBL" id="WBW50785.1"/>
    </source>
</evidence>
<evidence type="ECO:0000256" key="7">
    <source>
        <dbReference type="RuleBase" id="RU363013"/>
    </source>
</evidence>
<dbReference type="EMBL" id="CP115667">
    <property type="protein sequence ID" value="WBW50785.1"/>
    <property type="molecule type" value="Genomic_DNA"/>
</dbReference>
<sequence>MMKLLIAGNWKMNLSVTDTEAMLSELKNKTRSDDVDSLIIPPFTSLDAARKLLDGTGIALGAQNLSHEDDGAFTGEISADMLLDLGVSHVLVGHSERREYQKETDALLNLKVKKAVAKGLIPILCVGEKKADRDSGEHESVVGNQLKKGLEGVHTTDIIVAYEPTWAIGTGDVCKPDDAQAMAAFIKGELKDLLGTDAVRVLYGGSVKPSNVKELMAQPSIDGALVGGASLKADDFAALINLGEVQ</sequence>
<dbReference type="PANTHER" id="PTHR21139:SF42">
    <property type="entry name" value="TRIOSEPHOSPHATE ISOMERASE"/>
    <property type="match status" value="1"/>
</dbReference>
<evidence type="ECO:0000313" key="9">
    <source>
        <dbReference type="Proteomes" id="UP001210339"/>
    </source>
</evidence>
<dbReference type="Proteomes" id="UP001210339">
    <property type="component" value="Chromosome"/>
</dbReference>
<comment type="pathway">
    <text evidence="6 7">Carbohydrate biosynthesis; gluconeogenesis.</text>
</comment>
<dbReference type="PROSITE" id="PS51440">
    <property type="entry name" value="TIM_2"/>
    <property type="match status" value="1"/>
</dbReference>
<dbReference type="InterPro" id="IPR035990">
    <property type="entry name" value="TIM_sf"/>
</dbReference>
<feature type="active site" description="Proton acceptor" evidence="6">
    <location>
        <position position="163"/>
    </location>
</feature>
<feature type="binding site" evidence="6">
    <location>
        <position position="206"/>
    </location>
    <ligand>
        <name>substrate</name>
    </ligand>
</feature>
<comment type="subunit">
    <text evidence="6 7">Homodimer.</text>
</comment>
<dbReference type="Gene3D" id="3.20.20.70">
    <property type="entry name" value="Aldolase class I"/>
    <property type="match status" value="1"/>
</dbReference>
<evidence type="ECO:0000256" key="1">
    <source>
        <dbReference type="ARBA" id="ARBA00007422"/>
    </source>
</evidence>
<comment type="function">
    <text evidence="6">Involved in the gluconeogenesis. Catalyzes stereospecifically the conversion of dihydroxyacetone phosphate (DHAP) to D-glyceraldehyde-3-phosphate (G3P).</text>
</comment>
<comment type="pathway">
    <text evidence="6 7">Carbohydrate degradation; glycolysis; D-glyceraldehyde 3-phosphate from glycerone phosphate: step 1/1.</text>
</comment>
<keyword evidence="2 6" id="KW-0312">Gluconeogenesis</keyword>
<keyword evidence="4 6" id="KW-0324">Glycolysis</keyword>
<feature type="active site" description="Electrophile" evidence="6">
    <location>
        <position position="94"/>
    </location>
</feature>
<organism evidence="8 9">
    <name type="scientific">Peptoniphilus equinus</name>
    <dbReference type="NCBI Taxonomy" id="3016343"/>
    <lineage>
        <taxon>Bacteria</taxon>
        <taxon>Bacillati</taxon>
        <taxon>Bacillota</taxon>
        <taxon>Tissierellia</taxon>
        <taxon>Tissierellales</taxon>
        <taxon>Peptoniphilaceae</taxon>
        <taxon>Peptoniphilus</taxon>
    </lineage>
</organism>
<keyword evidence="5 6" id="KW-0413">Isomerase</keyword>
<dbReference type="NCBIfam" id="TIGR00419">
    <property type="entry name" value="tim"/>
    <property type="match status" value="1"/>
</dbReference>
<dbReference type="PROSITE" id="PS00171">
    <property type="entry name" value="TIM_1"/>
    <property type="match status" value="1"/>
</dbReference>
<dbReference type="HAMAP" id="MF_00147_B">
    <property type="entry name" value="TIM_B"/>
    <property type="match status" value="1"/>
</dbReference>
<comment type="catalytic activity">
    <reaction evidence="6 7">
        <text>D-glyceraldehyde 3-phosphate = dihydroxyacetone phosphate</text>
        <dbReference type="Rhea" id="RHEA:18585"/>
        <dbReference type="ChEBI" id="CHEBI:57642"/>
        <dbReference type="ChEBI" id="CHEBI:59776"/>
        <dbReference type="EC" id="5.3.1.1"/>
    </reaction>
</comment>
<evidence type="ECO:0000256" key="2">
    <source>
        <dbReference type="ARBA" id="ARBA00022432"/>
    </source>
</evidence>
<evidence type="ECO:0000256" key="5">
    <source>
        <dbReference type="ARBA" id="ARBA00023235"/>
    </source>
</evidence>
<gene>
    <name evidence="6 8" type="primary">tpiA</name>
    <name evidence="8" type="ORF">O6R05_07390</name>
</gene>
<dbReference type="SUPFAM" id="SSF51351">
    <property type="entry name" value="Triosephosphate isomerase (TIM)"/>
    <property type="match status" value="1"/>
</dbReference>
<keyword evidence="9" id="KW-1185">Reference proteome</keyword>
<proteinExistence type="inferred from homology"/>
<dbReference type="EC" id="5.3.1.1" evidence="6 7"/>
<feature type="binding site" evidence="6">
    <location>
        <begin position="9"/>
        <end position="11"/>
    </location>
    <ligand>
        <name>substrate</name>
    </ligand>
</feature>
<evidence type="ECO:0000256" key="4">
    <source>
        <dbReference type="ARBA" id="ARBA00023152"/>
    </source>
</evidence>
<keyword evidence="3 6" id="KW-0963">Cytoplasm</keyword>
<evidence type="ECO:0000256" key="3">
    <source>
        <dbReference type="ARBA" id="ARBA00022490"/>
    </source>
</evidence>
<dbReference type="InterPro" id="IPR022896">
    <property type="entry name" value="TrioseP_Isoase_bac/euk"/>
</dbReference>
<dbReference type="CDD" id="cd00311">
    <property type="entry name" value="TIM"/>
    <property type="match status" value="1"/>
</dbReference>
<accession>A0ABY7QXF2</accession>
<protein>
    <recommendedName>
        <fullName evidence="6 7">Triosephosphate isomerase</fullName>
        <shortName evidence="6">TIM</shortName>
        <shortName evidence="6">TPI</shortName>
        <ecNumber evidence="6 7">5.3.1.1</ecNumber>
    </recommendedName>
    <alternativeName>
        <fullName evidence="6">Triose-phosphate isomerase</fullName>
    </alternativeName>
</protein>
<reference evidence="8 9" key="1">
    <citation type="submission" date="2023-01" db="EMBL/GenBank/DDBJ databases">
        <authorList>
            <person name="Lee S.H."/>
            <person name="Jung H.S."/>
            <person name="Yun J.U."/>
        </authorList>
    </citation>
    <scope>NUCLEOTIDE SEQUENCE [LARGE SCALE GENOMIC DNA]</scope>
    <source>
        <strain evidence="8 9">CBA3646</strain>
    </source>
</reference>